<comment type="subcellular location">
    <subcellularLocation>
        <location evidence="1">Cell membrane</location>
        <topology evidence="1">Peripheral membrane protein</topology>
        <orientation evidence="1">Cytoplasmic side</orientation>
    </subcellularLocation>
</comment>
<dbReference type="GO" id="GO:0005886">
    <property type="term" value="C:plasma membrane"/>
    <property type="evidence" value="ECO:0007669"/>
    <property type="project" value="UniProtKB-SubCell"/>
</dbReference>
<dbReference type="EMBL" id="QKYU01000027">
    <property type="protein sequence ID" value="PZW39839.1"/>
    <property type="molecule type" value="Genomic_DNA"/>
</dbReference>
<accession>A0A2W7I111</accession>
<dbReference type="Proteomes" id="UP000249688">
    <property type="component" value="Unassembled WGS sequence"/>
</dbReference>
<dbReference type="NCBIfam" id="TIGR00278">
    <property type="entry name" value="membrane protein insertion efficiency factor YidD"/>
    <property type="match status" value="1"/>
</dbReference>
<reference evidence="2 3" key="1">
    <citation type="submission" date="2018-06" db="EMBL/GenBank/DDBJ databases">
        <title>Genomic Encyclopedia of Archaeal and Bacterial Type Strains, Phase II (KMG-II): from individual species to whole genera.</title>
        <authorList>
            <person name="Goeker M."/>
        </authorList>
    </citation>
    <scope>NUCLEOTIDE SEQUENCE [LARGE SCALE GENOMIC DNA]</scope>
    <source>
        <strain evidence="2 3">DSM 24525</strain>
    </source>
</reference>
<dbReference type="SMART" id="SM01234">
    <property type="entry name" value="Haemolytic"/>
    <property type="match status" value="1"/>
</dbReference>
<evidence type="ECO:0000313" key="2">
    <source>
        <dbReference type="EMBL" id="PZW39839.1"/>
    </source>
</evidence>
<name>A0A2W7I111_9PROT</name>
<organism evidence="2 3">
    <name type="scientific">Humitalea rosea</name>
    <dbReference type="NCBI Taxonomy" id="990373"/>
    <lineage>
        <taxon>Bacteria</taxon>
        <taxon>Pseudomonadati</taxon>
        <taxon>Pseudomonadota</taxon>
        <taxon>Alphaproteobacteria</taxon>
        <taxon>Acetobacterales</taxon>
        <taxon>Roseomonadaceae</taxon>
        <taxon>Humitalea</taxon>
    </lineage>
</organism>
<dbReference type="InterPro" id="IPR002696">
    <property type="entry name" value="Membr_insert_effic_factor_YidD"/>
</dbReference>
<evidence type="ECO:0000313" key="3">
    <source>
        <dbReference type="Proteomes" id="UP000249688"/>
    </source>
</evidence>
<dbReference type="PANTHER" id="PTHR33383:SF1">
    <property type="entry name" value="MEMBRANE PROTEIN INSERTION EFFICIENCY FACTOR-RELATED"/>
    <property type="match status" value="1"/>
</dbReference>
<comment type="function">
    <text evidence="1">Could be involved in insertion of integral membrane proteins into the membrane.</text>
</comment>
<proteinExistence type="inferred from homology"/>
<dbReference type="RefSeq" id="WP_111399949.1">
    <property type="nucleotide sequence ID" value="NZ_QKYU01000027.1"/>
</dbReference>
<keyword evidence="1" id="KW-1003">Cell membrane</keyword>
<dbReference type="HAMAP" id="MF_00386">
    <property type="entry name" value="UPF0161_YidD"/>
    <property type="match status" value="1"/>
</dbReference>
<dbReference type="PANTHER" id="PTHR33383">
    <property type="entry name" value="MEMBRANE PROTEIN INSERTION EFFICIENCY FACTOR-RELATED"/>
    <property type="match status" value="1"/>
</dbReference>
<sequence>MSPAAHLLRAAVVLYRWTLRPFLGPHCRFEPHCSDYAMQAIARHGAIRGGWLAAGRICRCNPWHMGGHDPVPPARFTPAFTCDDPRAL</sequence>
<comment type="caution">
    <text evidence="2">The sequence shown here is derived from an EMBL/GenBank/DDBJ whole genome shotgun (WGS) entry which is preliminary data.</text>
</comment>
<gene>
    <name evidence="2" type="ORF">C8P66_12742</name>
</gene>
<keyword evidence="3" id="KW-1185">Reference proteome</keyword>
<evidence type="ECO:0000256" key="1">
    <source>
        <dbReference type="HAMAP-Rule" id="MF_00386"/>
    </source>
</evidence>
<protein>
    <recommendedName>
        <fullName evidence="1">Putative membrane protein insertion efficiency factor</fullName>
    </recommendedName>
</protein>
<keyword evidence="1" id="KW-0472">Membrane</keyword>
<dbReference type="Pfam" id="PF01809">
    <property type="entry name" value="YidD"/>
    <property type="match status" value="1"/>
</dbReference>
<comment type="similarity">
    <text evidence="1">Belongs to the UPF0161 family.</text>
</comment>
<dbReference type="OrthoDB" id="9801753at2"/>
<dbReference type="AlphaFoldDB" id="A0A2W7I111"/>